<evidence type="ECO:0000313" key="2">
    <source>
        <dbReference type="Proteomes" id="UP000233276"/>
    </source>
</evidence>
<sequence>MTPPDGWFAFGTHAGSPVALEFSDAVGDDGMPLWERPVAAPSDASIEHLIDGVTGVVDRHSEDGCHLITNTVTGPLADRVRTRVGAALDEEVTLREEHLEWGTDWTREFETTFTVAAGGIEVDFFPDSSQADEWIRGTHRPATVRDTVYARFDAWLRAGDDPAGLAETWFEPHEACDWWESWIVKDDSVLFREVRRRSPRRFEKLVLYRIPEKVARDHRARIKLGGDFIAWRLDAIAPANDDGFRAIVTRNYFAQGDFDEWAGKVSPAALLAITDHFMVGEPR</sequence>
<dbReference type="KEGG" id="mhos:CXR34_08240"/>
<dbReference type="Proteomes" id="UP000233276">
    <property type="component" value="Chromosome"/>
</dbReference>
<protein>
    <submittedName>
        <fullName evidence="1">Uncharacterized protein</fullName>
    </submittedName>
</protein>
<accession>A0A2K9DUB7</accession>
<gene>
    <name evidence="1" type="ORF">CXR34_08240</name>
</gene>
<dbReference type="AlphaFoldDB" id="A0A2K9DUB7"/>
<reference evidence="1 2" key="1">
    <citation type="submission" date="2017-12" db="EMBL/GenBank/DDBJ databases">
        <title>Isolation and characterization of estrogens degradatiion strain Microbacterium hominis SJTG1.</title>
        <authorList>
            <person name="Xiong W."/>
            <person name="Yin C."/>
            <person name="Zheng D."/>
            <person name="Liang R."/>
        </authorList>
    </citation>
    <scope>NUCLEOTIDE SEQUENCE [LARGE SCALE GENOMIC DNA]</scope>
    <source>
        <strain evidence="1 2">SJTG1</strain>
    </source>
</reference>
<proteinExistence type="predicted"/>
<dbReference type="EMBL" id="CP025299">
    <property type="protein sequence ID" value="AUG29454.1"/>
    <property type="molecule type" value="Genomic_DNA"/>
</dbReference>
<name>A0A2K9DUB7_9MICO</name>
<evidence type="ECO:0000313" key="1">
    <source>
        <dbReference type="EMBL" id="AUG29454.1"/>
    </source>
</evidence>
<organism evidence="1 2">
    <name type="scientific">Microbacterium hominis</name>
    <dbReference type="NCBI Taxonomy" id="162426"/>
    <lineage>
        <taxon>Bacteria</taxon>
        <taxon>Bacillati</taxon>
        <taxon>Actinomycetota</taxon>
        <taxon>Actinomycetes</taxon>
        <taxon>Micrococcales</taxon>
        <taxon>Microbacteriaceae</taxon>
        <taxon>Microbacterium</taxon>
    </lineage>
</organism>